<dbReference type="InterPro" id="IPR002885">
    <property type="entry name" value="PPR_rpt"/>
</dbReference>
<evidence type="ECO:0000313" key="3">
    <source>
        <dbReference type="EMBL" id="PKA56479.1"/>
    </source>
</evidence>
<gene>
    <name evidence="3" type="primary">PCMP-E39</name>
    <name evidence="3" type="ORF">AXF42_Ash015252</name>
</gene>
<dbReference type="InterPro" id="IPR011990">
    <property type="entry name" value="TPR-like_helical_dom_sf"/>
</dbReference>
<reference evidence="3 4" key="1">
    <citation type="journal article" date="2017" name="Nature">
        <title>The Apostasia genome and the evolution of orchids.</title>
        <authorList>
            <person name="Zhang G.Q."/>
            <person name="Liu K.W."/>
            <person name="Li Z."/>
            <person name="Lohaus R."/>
            <person name="Hsiao Y.Y."/>
            <person name="Niu S.C."/>
            <person name="Wang J.Y."/>
            <person name="Lin Y.C."/>
            <person name="Xu Q."/>
            <person name="Chen L.J."/>
            <person name="Yoshida K."/>
            <person name="Fujiwara S."/>
            <person name="Wang Z.W."/>
            <person name="Zhang Y.Q."/>
            <person name="Mitsuda N."/>
            <person name="Wang M."/>
            <person name="Liu G.H."/>
            <person name="Pecoraro L."/>
            <person name="Huang H.X."/>
            <person name="Xiao X.J."/>
            <person name="Lin M."/>
            <person name="Wu X.Y."/>
            <person name="Wu W.L."/>
            <person name="Chen Y.Y."/>
            <person name="Chang S.B."/>
            <person name="Sakamoto S."/>
            <person name="Ohme-Takagi M."/>
            <person name="Yagi M."/>
            <person name="Zeng S.J."/>
            <person name="Shen C.Y."/>
            <person name="Yeh C.M."/>
            <person name="Luo Y.B."/>
            <person name="Tsai W.C."/>
            <person name="Van de Peer Y."/>
            <person name="Liu Z.J."/>
        </authorList>
    </citation>
    <scope>NUCLEOTIDE SEQUENCE [LARGE SCALE GENOMIC DNA]</scope>
    <source>
        <strain evidence="4">cv. Shenzhen</strain>
        <tissue evidence="3">Stem</tissue>
    </source>
</reference>
<dbReference type="PANTHER" id="PTHR47926:SF511">
    <property type="entry name" value="PENTATRICOPEPTIDE REPEAT-CONTAINING PROTEIN"/>
    <property type="match status" value="1"/>
</dbReference>
<name>A0A2I0ALQ1_9ASPA</name>
<dbReference type="PANTHER" id="PTHR47926">
    <property type="entry name" value="PENTATRICOPEPTIDE REPEAT-CONTAINING PROTEIN"/>
    <property type="match status" value="1"/>
</dbReference>
<dbReference type="GO" id="GO:0003678">
    <property type="term" value="F:DNA helicase activity"/>
    <property type="evidence" value="ECO:0007669"/>
    <property type="project" value="UniProtKB-EC"/>
</dbReference>
<evidence type="ECO:0000256" key="2">
    <source>
        <dbReference type="PROSITE-ProRule" id="PRU00708"/>
    </source>
</evidence>
<dbReference type="InterPro" id="IPR046960">
    <property type="entry name" value="PPR_At4g14850-like_plant"/>
</dbReference>
<dbReference type="GO" id="GO:0009451">
    <property type="term" value="P:RNA modification"/>
    <property type="evidence" value="ECO:0007669"/>
    <property type="project" value="InterPro"/>
</dbReference>
<dbReference type="EC" id="3.6.4.12" evidence="3"/>
<dbReference type="Pfam" id="PF13041">
    <property type="entry name" value="PPR_2"/>
    <property type="match status" value="2"/>
</dbReference>
<dbReference type="AlphaFoldDB" id="A0A2I0ALQ1"/>
<evidence type="ECO:0000256" key="1">
    <source>
        <dbReference type="ARBA" id="ARBA00022737"/>
    </source>
</evidence>
<dbReference type="GO" id="GO:0003723">
    <property type="term" value="F:RNA binding"/>
    <property type="evidence" value="ECO:0007669"/>
    <property type="project" value="InterPro"/>
</dbReference>
<dbReference type="GO" id="GO:0016787">
    <property type="term" value="F:hydrolase activity"/>
    <property type="evidence" value="ECO:0007669"/>
    <property type="project" value="UniProtKB-KW"/>
</dbReference>
<dbReference type="FunFam" id="1.25.40.10:FF:000344">
    <property type="entry name" value="Pentatricopeptide repeat-containing protein"/>
    <property type="match status" value="1"/>
</dbReference>
<keyword evidence="3" id="KW-0378">Hydrolase</keyword>
<dbReference type="FunFam" id="1.25.40.10:FF:000090">
    <property type="entry name" value="Pentatricopeptide repeat-containing protein, chloroplastic"/>
    <property type="match status" value="1"/>
</dbReference>
<dbReference type="Gene3D" id="1.25.40.10">
    <property type="entry name" value="Tetratricopeptide repeat domain"/>
    <property type="match status" value="3"/>
</dbReference>
<dbReference type="InterPro" id="IPR046848">
    <property type="entry name" value="E_motif"/>
</dbReference>
<dbReference type="Pfam" id="PF01535">
    <property type="entry name" value="PPR"/>
    <property type="match status" value="4"/>
</dbReference>
<dbReference type="NCBIfam" id="TIGR00756">
    <property type="entry name" value="PPR"/>
    <property type="match status" value="3"/>
</dbReference>
<dbReference type="OrthoDB" id="1929236at2759"/>
<organism evidence="3 4">
    <name type="scientific">Apostasia shenzhenica</name>
    <dbReference type="NCBI Taxonomy" id="1088818"/>
    <lineage>
        <taxon>Eukaryota</taxon>
        <taxon>Viridiplantae</taxon>
        <taxon>Streptophyta</taxon>
        <taxon>Embryophyta</taxon>
        <taxon>Tracheophyta</taxon>
        <taxon>Spermatophyta</taxon>
        <taxon>Magnoliopsida</taxon>
        <taxon>Liliopsida</taxon>
        <taxon>Asparagales</taxon>
        <taxon>Orchidaceae</taxon>
        <taxon>Apostasioideae</taxon>
        <taxon>Apostasia</taxon>
    </lineage>
</organism>
<feature type="repeat" description="PPR" evidence="2">
    <location>
        <begin position="196"/>
        <end position="230"/>
    </location>
</feature>
<accession>A0A2I0ALQ1</accession>
<sequence>MVSCYALNGRGTDAYKTFDEMRLRGFAGDGFTFSALFSSCGSSGFLDLGKQTHGHSLRMGLEEDVVLGTSLVDMYAKCLAVDDARRVFDEMPVWNVVSWNSMIVGYGHCGHGEEAMKLLVGMIRGGWKPDELTLSSVLSSCSCLAAETESIQLHGFAVKSGLQAFNSLANALIISYAKCGNIQSAASCFSSVPEPDLITFTSMIHSFAFHGVSVKALLLFDRMLRAGWEPDSVAFLGLLSACSHGGKVGMGLSYFGLMRDVYRIKPSSEHYTCIVGLLGRAGYLREAYGVIAEMPFEPSADALGAFLAACKICENAEFAKWAAKKLFEMEPEEAVNYKSMANIYAGCRSWERVAATRKKMREKRIRGVTGCSWMEINGRVQVFVSGDDSHAKTREIYSILGLLIEVMRDEIGASKFVDHEHHKDHSFC</sequence>
<evidence type="ECO:0000313" key="4">
    <source>
        <dbReference type="Proteomes" id="UP000236161"/>
    </source>
</evidence>
<dbReference type="EMBL" id="KZ451971">
    <property type="protein sequence ID" value="PKA56479.1"/>
    <property type="molecule type" value="Genomic_DNA"/>
</dbReference>
<dbReference type="Pfam" id="PF20431">
    <property type="entry name" value="E_motif"/>
    <property type="match status" value="1"/>
</dbReference>
<keyword evidence="4" id="KW-1185">Reference proteome</keyword>
<proteinExistence type="predicted"/>
<feature type="repeat" description="PPR" evidence="2">
    <location>
        <begin position="95"/>
        <end position="129"/>
    </location>
</feature>
<dbReference type="PROSITE" id="PS51375">
    <property type="entry name" value="PPR"/>
    <property type="match status" value="2"/>
</dbReference>
<protein>
    <submittedName>
        <fullName evidence="3">Pentatricopeptide repeat-containing protein</fullName>
        <ecNumber evidence="3">3.6.4.12</ecNumber>
    </submittedName>
</protein>
<dbReference type="Proteomes" id="UP000236161">
    <property type="component" value="Unassembled WGS sequence"/>
</dbReference>
<keyword evidence="1" id="KW-0677">Repeat</keyword>